<dbReference type="PIRSF" id="PIRSF006060">
    <property type="entry name" value="AA_transporter"/>
    <property type="match status" value="1"/>
</dbReference>
<protein>
    <submittedName>
        <fullName evidence="6">Amino acid permease-domain-containing protein</fullName>
    </submittedName>
</protein>
<feature type="transmembrane region" description="Helical" evidence="5">
    <location>
        <begin position="425"/>
        <end position="444"/>
    </location>
</feature>
<keyword evidence="4 5" id="KW-0472">Membrane</keyword>
<comment type="caution">
    <text evidence="6">The sequence shown here is derived from an EMBL/GenBank/DDBJ whole genome shotgun (WGS) entry which is preliminary data.</text>
</comment>
<name>A0AAE0M8L0_9PEZI</name>
<keyword evidence="7" id="KW-1185">Reference proteome</keyword>
<feature type="transmembrane region" description="Helical" evidence="5">
    <location>
        <begin position="173"/>
        <end position="193"/>
    </location>
</feature>
<dbReference type="InterPro" id="IPR002293">
    <property type="entry name" value="AA/rel_permease1"/>
</dbReference>
<feature type="transmembrane region" description="Helical" evidence="5">
    <location>
        <begin position="464"/>
        <end position="483"/>
    </location>
</feature>
<dbReference type="Pfam" id="PF13520">
    <property type="entry name" value="AA_permease_2"/>
    <property type="match status" value="1"/>
</dbReference>
<gene>
    <name evidence="6" type="ORF">B0H66DRAFT_209420</name>
</gene>
<sequence length="559" mass="62430">MQEPEIFEQPVRTKDPEALVAGEENTYHTGYTNATDESTSLHEYHDFVYPEDRKLGTWSTAFLIINRVVGTGIFSTPSSIIRYTNSVGATLLFWVLGGVMTFALFVYLEFGTALPRSGGEKVYLERVYQKPRYLATCIFAVQFVLFATSTGGAISFSAYILRAANGHVTPGSWETRGIAIAALTVVCLIHAFLPRLGIWLSNGLGAFKLILLTLVVCTGWAALDGRMVRESPKNFSSFNGPDIVGDNDDSMDPTRSTAGYALALLQVMYSYSGWENANYVLTEVRDAPRTLRRAAPIAVSAVTILYVLANIAYFAAMSKAEIRDSNVLVGAAFFRNVWGDSPFVTRAMPVFIGLSSLGNVFAQSFAMPRVKQELAKEGILPFSRFWASDWPISTPTGAILLHWLLTAAFILGSQTTDVYTFVTNIFIYSGNWIKFFLGVGLLYLNFTPSERWAEQRTTFRSSPLLTLFWIIGLLFVLSAPFVPNELQDNIPFFVVPALGTSMLAIGTAYWLIWAKVLPGFGFHIQHEIVQMPDGSERVKYKRVKPKRMRRRKQRQRSVW</sequence>
<dbReference type="EMBL" id="JAUEDM010000003">
    <property type="protein sequence ID" value="KAK3322578.1"/>
    <property type="molecule type" value="Genomic_DNA"/>
</dbReference>
<evidence type="ECO:0000256" key="5">
    <source>
        <dbReference type="SAM" id="Phobius"/>
    </source>
</evidence>
<feature type="transmembrane region" description="Helical" evidence="5">
    <location>
        <begin position="392"/>
        <end position="413"/>
    </location>
</feature>
<dbReference type="AlphaFoldDB" id="A0AAE0M8L0"/>
<feature type="transmembrane region" description="Helical" evidence="5">
    <location>
        <begin position="294"/>
        <end position="316"/>
    </location>
</feature>
<feature type="transmembrane region" description="Helical" evidence="5">
    <location>
        <begin position="133"/>
        <end position="161"/>
    </location>
</feature>
<organism evidence="6 7">
    <name type="scientific">Apodospora peruviana</name>
    <dbReference type="NCBI Taxonomy" id="516989"/>
    <lineage>
        <taxon>Eukaryota</taxon>
        <taxon>Fungi</taxon>
        <taxon>Dikarya</taxon>
        <taxon>Ascomycota</taxon>
        <taxon>Pezizomycotina</taxon>
        <taxon>Sordariomycetes</taxon>
        <taxon>Sordariomycetidae</taxon>
        <taxon>Sordariales</taxon>
        <taxon>Lasiosphaeriaceae</taxon>
        <taxon>Apodospora</taxon>
    </lineage>
</organism>
<feature type="transmembrane region" description="Helical" evidence="5">
    <location>
        <begin position="205"/>
        <end position="223"/>
    </location>
</feature>
<keyword evidence="3 5" id="KW-1133">Transmembrane helix</keyword>
<dbReference type="FunFam" id="1.20.1740.10:FF:000106">
    <property type="entry name" value="Methionine transporter, putative (Eurofung)"/>
    <property type="match status" value="1"/>
</dbReference>
<evidence type="ECO:0000313" key="6">
    <source>
        <dbReference type="EMBL" id="KAK3322578.1"/>
    </source>
</evidence>
<evidence type="ECO:0000313" key="7">
    <source>
        <dbReference type="Proteomes" id="UP001283341"/>
    </source>
</evidence>
<accession>A0AAE0M8L0</accession>
<dbReference type="Gene3D" id="1.20.1740.10">
    <property type="entry name" value="Amino acid/polyamine transporter I"/>
    <property type="match status" value="1"/>
</dbReference>
<evidence type="ECO:0000256" key="4">
    <source>
        <dbReference type="ARBA" id="ARBA00023136"/>
    </source>
</evidence>
<reference evidence="6" key="1">
    <citation type="journal article" date="2023" name="Mol. Phylogenet. Evol.">
        <title>Genome-scale phylogeny and comparative genomics of the fungal order Sordariales.</title>
        <authorList>
            <person name="Hensen N."/>
            <person name="Bonometti L."/>
            <person name="Westerberg I."/>
            <person name="Brannstrom I.O."/>
            <person name="Guillou S."/>
            <person name="Cros-Aarteil S."/>
            <person name="Calhoun S."/>
            <person name="Haridas S."/>
            <person name="Kuo A."/>
            <person name="Mondo S."/>
            <person name="Pangilinan J."/>
            <person name="Riley R."/>
            <person name="LaButti K."/>
            <person name="Andreopoulos B."/>
            <person name="Lipzen A."/>
            <person name="Chen C."/>
            <person name="Yan M."/>
            <person name="Daum C."/>
            <person name="Ng V."/>
            <person name="Clum A."/>
            <person name="Steindorff A."/>
            <person name="Ohm R.A."/>
            <person name="Martin F."/>
            <person name="Silar P."/>
            <person name="Natvig D.O."/>
            <person name="Lalanne C."/>
            <person name="Gautier V."/>
            <person name="Ament-Velasquez S.L."/>
            <person name="Kruys A."/>
            <person name="Hutchinson M.I."/>
            <person name="Powell A.J."/>
            <person name="Barry K."/>
            <person name="Miller A.N."/>
            <person name="Grigoriev I.V."/>
            <person name="Debuchy R."/>
            <person name="Gladieux P."/>
            <person name="Hiltunen Thoren M."/>
            <person name="Johannesson H."/>
        </authorList>
    </citation>
    <scope>NUCLEOTIDE SEQUENCE</scope>
    <source>
        <strain evidence="6">CBS 118394</strain>
    </source>
</reference>
<proteinExistence type="predicted"/>
<feature type="transmembrane region" description="Helical" evidence="5">
    <location>
        <begin position="343"/>
        <end position="362"/>
    </location>
</feature>
<comment type="subcellular location">
    <subcellularLocation>
        <location evidence="1">Membrane</location>
        <topology evidence="1">Multi-pass membrane protein</topology>
    </subcellularLocation>
</comment>
<evidence type="ECO:0000256" key="2">
    <source>
        <dbReference type="ARBA" id="ARBA00022692"/>
    </source>
</evidence>
<dbReference type="Proteomes" id="UP001283341">
    <property type="component" value="Unassembled WGS sequence"/>
</dbReference>
<feature type="transmembrane region" description="Helical" evidence="5">
    <location>
        <begin position="87"/>
        <end position="108"/>
    </location>
</feature>
<dbReference type="InterPro" id="IPR050598">
    <property type="entry name" value="AminoAcid_Transporter"/>
</dbReference>
<keyword evidence="2 5" id="KW-0812">Transmembrane</keyword>
<dbReference type="GO" id="GO:0016020">
    <property type="term" value="C:membrane"/>
    <property type="evidence" value="ECO:0007669"/>
    <property type="project" value="UniProtKB-SubCell"/>
</dbReference>
<dbReference type="PANTHER" id="PTHR11785:SF382">
    <property type="entry name" value="LOW-AFFINITY METHIONINE PERMEASE"/>
    <property type="match status" value="1"/>
</dbReference>
<feature type="transmembrane region" description="Helical" evidence="5">
    <location>
        <begin position="489"/>
        <end position="512"/>
    </location>
</feature>
<reference evidence="6" key="2">
    <citation type="submission" date="2023-06" db="EMBL/GenBank/DDBJ databases">
        <authorList>
            <consortium name="Lawrence Berkeley National Laboratory"/>
            <person name="Haridas S."/>
            <person name="Hensen N."/>
            <person name="Bonometti L."/>
            <person name="Westerberg I."/>
            <person name="Brannstrom I.O."/>
            <person name="Guillou S."/>
            <person name="Cros-Aarteil S."/>
            <person name="Calhoun S."/>
            <person name="Kuo A."/>
            <person name="Mondo S."/>
            <person name="Pangilinan J."/>
            <person name="Riley R."/>
            <person name="Labutti K."/>
            <person name="Andreopoulos B."/>
            <person name="Lipzen A."/>
            <person name="Chen C."/>
            <person name="Yanf M."/>
            <person name="Daum C."/>
            <person name="Ng V."/>
            <person name="Clum A."/>
            <person name="Steindorff A."/>
            <person name="Ohm R."/>
            <person name="Martin F."/>
            <person name="Silar P."/>
            <person name="Natvig D."/>
            <person name="Lalanne C."/>
            <person name="Gautier V."/>
            <person name="Ament-Velasquez S.L."/>
            <person name="Kruys A."/>
            <person name="Hutchinson M.I."/>
            <person name="Powell A.J."/>
            <person name="Barry K."/>
            <person name="Miller A.N."/>
            <person name="Grigoriev I.V."/>
            <person name="Debuchy R."/>
            <person name="Gladieux P."/>
            <person name="Thoren M.H."/>
            <person name="Johannesson H."/>
        </authorList>
    </citation>
    <scope>NUCLEOTIDE SEQUENCE</scope>
    <source>
        <strain evidence="6">CBS 118394</strain>
    </source>
</reference>
<evidence type="ECO:0000256" key="1">
    <source>
        <dbReference type="ARBA" id="ARBA00004141"/>
    </source>
</evidence>
<dbReference type="GO" id="GO:0015179">
    <property type="term" value="F:L-amino acid transmembrane transporter activity"/>
    <property type="evidence" value="ECO:0007669"/>
    <property type="project" value="TreeGrafter"/>
</dbReference>
<dbReference type="PANTHER" id="PTHR11785">
    <property type="entry name" value="AMINO ACID TRANSPORTER"/>
    <property type="match status" value="1"/>
</dbReference>
<evidence type="ECO:0000256" key="3">
    <source>
        <dbReference type="ARBA" id="ARBA00022989"/>
    </source>
</evidence>